<feature type="coiled-coil region" evidence="1">
    <location>
        <begin position="125"/>
        <end position="152"/>
    </location>
</feature>
<proteinExistence type="predicted"/>
<organism evidence="2 3">
    <name type="scientific">Dibothriocephalus latus</name>
    <name type="common">Fish tapeworm</name>
    <name type="synonym">Diphyllobothrium latum</name>
    <dbReference type="NCBI Taxonomy" id="60516"/>
    <lineage>
        <taxon>Eukaryota</taxon>
        <taxon>Metazoa</taxon>
        <taxon>Spiralia</taxon>
        <taxon>Lophotrochozoa</taxon>
        <taxon>Platyhelminthes</taxon>
        <taxon>Cestoda</taxon>
        <taxon>Eucestoda</taxon>
        <taxon>Diphyllobothriidea</taxon>
        <taxon>Diphyllobothriidae</taxon>
        <taxon>Dibothriocephalus</taxon>
    </lineage>
</organism>
<dbReference type="EMBL" id="UYRU01064504">
    <property type="protein sequence ID" value="VDN16054.1"/>
    <property type="molecule type" value="Genomic_DNA"/>
</dbReference>
<keyword evidence="1" id="KW-0175">Coiled coil</keyword>
<evidence type="ECO:0000313" key="3">
    <source>
        <dbReference type="Proteomes" id="UP000281553"/>
    </source>
</evidence>
<evidence type="ECO:0000256" key="1">
    <source>
        <dbReference type="SAM" id="Coils"/>
    </source>
</evidence>
<reference evidence="2 3" key="1">
    <citation type="submission" date="2018-11" db="EMBL/GenBank/DDBJ databases">
        <authorList>
            <consortium name="Pathogen Informatics"/>
        </authorList>
    </citation>
    <scope>NUCLEOTIDE SEQUENCE [LARGE SCALE GENOMIC DNA]</scope>
</reference>
<dbReference type="Proteomes" id="UP000281553">
    <property type="component" value="Unassembled WGS sequence"/>
</dbReference>
<evidence type="ECO:0000313" key="2">
    <source>
        <dbReference type="EMBL" id="VDN16054.1"/>
    </source>
</evidence>
<keyword evidence="3" id="KW-1185">Reference proteome</keyword>
<dbReference type="OrthoDB" id="295078at2759"/>
<gene>
    <name evidence="2" type="ORF">DILT_LOCUS11885</name>
</gene>
<accession>A0A3P7LGX0</accession>
<sequence length="222" mass="25588">MVPLVEQQSILFDGMVNDFDQCLRIYRKLENVLRKPIEQVEVLQDELMRVKLREAEGLLQMKELRQRLNEIQSLWEDHCGRRKASKPPDVQGFLRTSTGLLQSKILGKSSNSELDVQHLSDRILEAKYLTQIADLQQKVKELTAHEELASRQASRHDDMLASLQDKLDSSLLREASLIAELKQAECGIVDVEAKVSYHSYFVRTCFLPLVYNIICKYSHFAT</sequence>
<name>A0A3P7LGX0_DIBLA</name>
<dbReference type="AlphaFoldDB" id="A0A3P7LGX0"/>
<protein>
    <submittedName>
        <fullName evidence="2">Uncharacterized protein</fullName>
    </submittedName>
</protein>